<dbReference type="EMBL" id="MFLY01000043">
    <property type="protein sequence ID" value="OGG72553.1"/>
    <property type="molecule type" value="Genomic_DNA"/>
</dbReference>
<organism evidence="2 3">
    <name type="scientific">Candidatus Kaiserbacteria bacterium RIFCSPLOWO2_01_FULL_53_17</name>
    <dbReference type="NCBI Taxonomy" id="1798511"/>
    <lineage>
        <taxon>Bacteria</taxon>
        <taxon>Candidatus Kaiseribacteriota</taxon>
    </lineage>
</organism>
<evidence type="ECO:0000313" key="2">
    <source>
        <dbReference type="EMBL" id="OGG72553.1"/>
    </source>
</evidence>
<dbReference type="InterPro" id="IPR002477">
    <property type="entry name" value="Peptidoglycan-bd-like"/>
</dbReference>
<dbReference type="InterPro" id="IPR036366">
    <property type="entry name" value="PGBDSf"/>
</dbReference>
<sequence>MSLATKHVATVLVGSVLVLALSFAFVTPAKADLLSDLQAQVQALLAQISALSGSTTTTAGAGCYAFTRTHQQGDSGGEVMWIQKFLNSHGAQVAASGAGSPGNETSYYGALTKAAVAKWQAANGVSPAAGYWGPITRARVATVCAGSVGIPGPGIPGVPGVPVTGNGLKVMLAADSPPSTSLVAGQAAGELAKFTLVNPTGSEVTVTSLGFKRIGTSADSTVSNVYLFKGSERITDSAGISSSMFTFNDTAGVVKVPAGGSVTVSVRADIAASTGGEQIGAQLVSVGSAATLDTSVVLPISGAIHLISSASMGTIAFTYTGPTGATDNPANDVRVFEASTVVSTHSAWLKAITFENRGSSDDNDIKNLRLYVDGTQVGSIIGQLSNNKAVFDLSGSPVKLETGTRIVKVVADIVGGSSKTYDIQIRRAADLLAVDSELNQPVLATDAGGSFPVSAATANTIGTASLSVVRKADSPSTNVAVGATNLLLARYEVRASGENVKIEAMTVDADTSVSVGGVDNGKVFFNGQQVGSTKDIVEAGTTEFTFGSSLIARQGQTEIIEIYADAKTTTGTNLLNNETVAIDVTISTSNTEGMDSGDAVTSANLSASAVAGFTRTVSSSSLTLTKNSAYGNQTVVAGTNNVKMGSFTLSAGSTEGVNVNTVTVTLLSSEASTITDMRLVDNSTGTQIGTTKGAPSTSNSFSVNFTVPVSGTKTIDIYANVKSGISAGIGSYEVDGSGVGAVTATSVTFGSSTNEGSGTLQSITIATAGSLTSANGVSPDDTIVVAGSTMARVGTFNFTALNSDYTIQELKVKVTPQAATSIGAVYLKYKNQAGTDVTNGQALTLSSGTQVHATATYTGLTFFVPMNTSKSVDVYVDVPTITSGATAGTSITALLDWNDGFKAVDAAGNSTTTMSSYADLSSTNTSGKGTLVVRKTVPTLSAVALDTTTLSEGTDKVLGRVKVTADAAGDVDWGQFVFTVNKTSAISIGATTTLALWDGSTQIAGSFATTTGALVGALDALDNLTTGLLHFRPTTVRTVAADTSATYELRGTIGGTASGANFVDVSIANPSTSVTTAIFSTAAGTLGTAANASFVWSDWSDLSDHAAGATSASTADWTNDYLVDTLPLTIGNKSVSI</sequence>
<evidence type="ECO:0000313" key="3">
    <source>
        <dbReference type="Proteomes" id="UP000177306"/>
    </source>
</evidence>
<feature type="domain" description="Peptidoglycan binding-like" evidence="1">
    <location>
        <begin position="75"/>
        <end position="138"/>
    </location>
</feature>
<name>A0A1F6EFZ3_9BACT</name>
<reference evidence="2 3" key="1">
    <citation type="journal article" date="2016" name="Nat. Commun.">
        <title>Thousands of microbial genomes shed light on interconnected biogeochemical processes in an aquifer system.</title>
        <authorList>
            <person name="Anantharaman K."/>
            <person name="Brown C.T."/>
            <person name="Hug L.A."/>
            <person name="Sharon I."/>
            <person name="Castelle C.J."/>
            <person name="Probst A.J."/>
            <person name="Thomas B.C."/>
            <person name="Singh A."/>
            <person name="Wilkins M.J."/>
            <person name="Karaoz U."/>
            <person name="Brodie E.L."/>
            <person name="Williams K.H."/>
            <person name="Hubbard S.S."/>
            <person name="Banfield J.F."/>
        </authorList>
    </citation>
    <scope>NUCLEOTIDE SEQUENCE [LARGE SCALE GENOMIC DNA]</scope>
</reference>
<dbReference type="Proteomes" id="UP000177306">
    <property type="component" value="Unassembled WGS sequence"/>
</dbReference>
<comment type="caution">
    <text evidence="2">The sequence shown here is derived from an EMBL/GenBank/DDBJ whole genome shotgun (WGS) entry which is preliminary data.</text>
</comment>
<gene>
    <name evidence="2" type="ORF">A3A38_02275</name>
</gene>
<accession>A0A1F6EFZ3</accession>
<dbReference type="InterPro" id="IPR036365">
    <property type="entry name" value="PGBD-like_sf"/>
</dbReference>
<evidence type="ECO:0000259" key="1">
    <source>
        <dbReference type="Pfam" id="PF01471"/>
    </source>
</evidence>
<proteinExistence type="predicted"/>
<dbReference type="Gene3D" id="1.10.101.10">
    <property type="entry name" value="PGBD-like superfamily/PGBD"/>
    <property type="match status" value="1"/>
</dbReference>
<protein>
    <recommendedName>
        <fullName evidence="1">Peptidoglycan binding-like domain-containing protein</fullName>
    </recommendedName>
</protein>
<dbReference type="AlphaFoldDB" id="A0A1F6EFZ3"/>
<dbReference type="Pfam" id="PF01471">
    <property type="entry name" value="PG_binding_1"/>
    <property type="match status" value="1"/>
</dbReference>
<dbReference type="SUPFAM" id="SSF47090">
    <property type="entry name" value="PGBD-like"/>
    <property type="match status" value="1"/>
</dbReference>